<feature type="compositionally biased region" description="Polar residues" evidence="5">
    <location>
        <begin position="1337"/>
        <end position="1352"/>
    </location>
</feature>
<feature type="domain" description="SD-repeat containing protein B" evidence="8">
    <location>
        <begin position="1572"/>
        <end position="1684"/>
    </location>
</feature>
<dbReference type="SUPFAM" id="SSF49478">
    <property type="entry name" value="Cna protein B-type domain"/>
    <property type="match status" value="4"/>
</dbReference>
<protein>
    <submittedName>
        <fullName evidence="9">Putative repeat protein (TIGR01451 family)</fullName>
    </submittedName>
</protein>
<dbReference type="Pfam" id="PF17210">
    <property type="entry name" value="SdrD_B"/>
    <property type="match status" value="9"/>
</dbReference>
<reference evidence="9 10" key="1">
    <citation type="submission" date="2020-08" db="EMBL/GenBank/DDBJ databases">
        <title>Sequencing the genomes of 1000 actinobacteria strains.</title>
        <authorList>
            <person name="Klenk H.-P."/>
        </authorList>
    </citation>
    <scope>NUCLEOTIDE SEQUENCE [LARGE SCALE GENOMIC DNA]</scope>
    <source>
        <strain evidence="9 10">DSM 44230</strain>
    </source>
</reference>
<dbReference type="Proteomes" id="UP000533598">
    <property type="component" value="Unassembled WGS sequence"/>
</dbReference>
<evidence type="ECO:0000259" key="8">
    <source>
        <dbReference type="Pfam" id="PF17210"/>
    </source>
</evidence>
<feature type="compositionally biased region" description="Low complexity" evidence="5">
    <location>
        <begin position="896"/>
        <end position="907"/>
    </location>
</feature>
<evidence type="ECO:0000256" key="4">
    <source>
        <dbReference type="ARBA" id="ARBA00022729"/>
    </source>
</evidence>
<feature type="region of interest" description="Disordered" evidence="5">
    <location>
        <begin position="1287"/>
        <end position="1352"/>
    </location>
</feature>
<dbReference type="InterPro" id="IPR033764">
    <property type="entry name" value="Sdr_B"/>
</dbReference>
<comment type="similarity">
    <text evidence="2">Belongs to the serine-aspartate repeat-containing protein (SDr) family.</text>
</comment>
<name>A0A7W7C9L6_9PSEU</name>
<keyword evidence="4" id="KW-0732">Signal</keyword>
<dbReference type="RefSeq" id="WP_185002985.1">
    <property type="nucleotide sequence ID" value="NZ_BAAAUI010000002.1"/>
</dbReference>
<dbReference type="GO" id="GO:0005975">
    <property type="term" value="P:carbohydrate metabolic process"/>
    <property type="evidence" value="ECO:0007669"/>
    <property type="project" value="UniProtKB-ARBA"/>
</dbReference>
<feature type="domain" description="SD-repeat containing protein B" evidence="8">
    <location>
        <begin position="401"/>
        <end position="482"/>
    </location>
</feature>
<feature type="compositionally biased region" description="Low complexity" evidence="5">
    <location>
        <begin position="862"/>
        <end position="878"/>
    </location>
</feature>
<sequence length="1859" mass="188318">MAAGITPALLVGGLTVAGGGIAPPEAQAQPPVCPTGTTAVPITWGANGAVKWPRNSSSTAATNIAGSGLDLNISLSDPTNRNGDDSNPLQDIGEANSGGSLFGWDPRTYTETDGAFGPGFLTIEMNSLNVGDTMTFRFKFSHPVLLPDFSVGDIDYAGLGASPAEEPWNSFQDQIRFTANRQGLPVGVTLTPAGGARPVITGGTAVGGPYQLNTNGDVTPDAAAGTLRGKTNEPVTEFVLAYSNGPDDEAAEAGPSYPPPIPPLTAPANSVSDSHAVRLNFFTTCMGIGSIGDTLYTDVDGDGVQDPGEPGIAGVKVQLLDPQGNVVQTATTDANGKYLFDQLPAFNWTVRVDPTTLPAGYTQTGDPDATKDNKTTVNLQAGQNVLTADFGYRPPLGTVSGTVFSDRNDNGVLNAPDDAGIAGTTVTLTGQDLAGNPVSLTTTTGADGKYSFPNVPAGSYQVKETQPPGYTDGKDTPGTNASPSGNDTFLVTLPPGGSSPGNNFAELPTGSLAGQVYVDLNNNGVRDGAEAPIPGATVKLTGTDDAGNPVSLTATTDANGAYSFNRLRPGTYAVTETQPTGYLDGKDKAGSAGGTVGSDTVTAINLALGQAATGYDFGELPPAGISGKVVEDDGTPIPGVTITLTGTDSDGNPVSKTTTSTSDGSWSFPGLPPGTYTVTETQPPGFGDGPDTAGPGGGTPTEPDKIVGITLDPGENAPGNIFTEKRSSLAGQVYADANNNGVRDAGEAPIAGATVTLTGTDANGKPVSKTATTDADGKYLFDRLLSGTYAVTETQPADYLDGKDKAGSAGGTVGNDTVTAINLPGGTAATGYDFGELVPAGISGKVIEDDNTPIPGVTITLTDQDGKTTTTTTKPDGTWSFPNLPPGTYTVTETQPPGFGDGPDTPGSAGGTAQPPDTISGITLTPGQSGTDYVFKETRSTLGGHVYVDTNNNGVMDSGEAGIGGATVTLTGTDANGQPVTKTATTDASGYYEFTKLLSGNYTVTETQPAGYLDGKDKAGNAGGTVSNDKVADIKLPAGSAGMGYDFGELAPAGISGKVIEDDGTPIPGVTITLTDQDGKTTTTVTKPDGTWSFPNLPPGTYTVTETQPPGFGDGPDKPGSAGGTPQQPDTISGITLTSGQSGTDYLFTEKRSSLAGQVYADANNNGVRDAGEGPIAGVTVTLTGTDANGQPVSKTATTDADGKYTFDRLLSGTYAVKETQPADYLDGKDKAGSAGGTVGNDTVTAISLSGGTAATGYDFGELPPAGISGKVVEDDGTPIPNVTITLTDKDGKTTTTTTKPDGTWSFPNLPPGTYTVTETQPPGFGDGPDTPGSAGGTPQQPDTFTGITLTPGQSGSGYVFTEKRSSIAGTVYVDTNNNGVQDPSEPGIPGTKVTLTGPDGAIKTATTDAKGDYLFERLLGGDYTITETQPADYTDGKDALGSAGGTLVPPDSIKLTLPNGNAATGYDFGEVGAAITGTVWVDTDGDGVIDPTESKRLPGTEIVLLDKDGKEVGRTKTDASGNYAFPGLPPGDYTVRETQPGGYGTTTPNEVKVTVPAGGTGKADFGEQLGAIGDFVWSDTNENGVQDPGEPGVAGVTVTLLDDKGTEVGKTTTGADGKYWFTDVPAGSYQVAFQLPAGQAFTLVGKGTDGTGSDANIATGRTPAIVIAVTDGKISQRSDVDAGLVKAKPDLAVDLTVDKPTANPGDKVTYTGVVSNTGNTPVQGQEYRQTVPPGLTITSVTGDGWTCQVNGQEVVCTRPDVLLPGGKTPPVTVVTTAKTPGTSLVSTATTKPLDGQVETNLVNNTDTVDLTVNAAKPGNGKLADTGDETGPLVAWGLLLLLGGTGLVAGSFRKRRRRS</sequence>
<dbReference type="PANTHER" id="PTHR36108:SF13">
    <property type="entry name" value="COLOSSIN-B-RELATED"/>
    <property type="match status" value="1"/>
</dbReference>
<feature type="compositionally biased region" description="Low complexity" evidence="5">
    <location>
        <begin position="1294"/>
        <end position="1304"/>
    </location>
</feature>
<dbReference type="InterPro" id="IPR047589">
    <property type="entry name" value="DUF11_rpt"/>
</dbReference>
<dbReference type="SUPFAM" id="SSF117074">
    <property type="entry name" value="Hypothetical protein PA1324"/>
    <property type="match status" value="9"/>
</dbReference>
<dbReference type="InterPro" id="IPR001434">
    <property type="entry name" value="OmcB-like_DUF11"/>
</dbReference>
<comment type="caution">
    <text evidence="9">The sequence shown here is derived from an EMBL/GenBank/DDBJ whole genome shotgun (WGS) entry which is preliminary data.</text>
</comment>
<dbReference type="GO" id="GO:0005576">
    <property type="term" value="C:extracellular region"/>
    <property type="evidence" value="ECO:0007669"/>
    <property type="project" value="UniProtKB-SubCell"/>
</dbReference>
<keyword evidence="6" id="KW-0812">Transmembrane</keyword>
<keyword evidence="3" id="KW-0964">Secreted</keyword>
<gene>
    <name evidence="9" type="ORF">HNR67_003213</name>
</gene>
<proteinExistence type="inferred from homology"/>
<dbReference type="NCBIfam" id="TIGR01451">
    <property type="entry name" value="B_ant_repeat"/>
    <property type="match status" value="1"/>
</dbReference>
<evidence type="ECO:0000256" key="3">
    <source>
        <dbReference type="ARBA" id="ARBA00022525"/>
    </source>
</evidence>
<feature type="compositionally biased region" description="Low complexity" evidence="5">
    <location>
        <begin position="1079"/>
        <end position="1091"/>
    </location>
</feature>
<feature type="domain" description="SD-repeat containing protein B" evidence="8">
    <location>
        <begin position="1367"/>
        <end position="1442"/>
    </location>
</feature>
<feature type="domain" description="SD-repeat containing protein B" evidence="8">
    <location>
        <begin position="1156"/>
        <end position="1235"/>
    </location>
</feature>
<organism evidence="9 10">
    <name type="scientific">Crossiella cryophila</name>
    <dbReference type="NCBI Taxonomy" id="43355"/>
    <lineage>
        <taxon>Bacteria</taxon>
        <taxon>Bacillati</taxon>
        <taxon>Actinomycetota</taxon>
        <taxon>Actinomycetes</taxon>
        <taxon>Pseudonocardiales</taxon>
        <taxon>Pseudonocardiaceae</taxon>
        <taxon>Crossiella</taxon>
    </lineage>
</organism>
<feature type="compositionally biased region" description="Polar residues" evidence="5">
    <location>
        <begin position="75"/>
        <end position="89"/>
    </location>
</feature>
<feature type="compositionally biased region" description="Polar residues" evidence="5">
    <location>
        <begin position="642"/>
        <end position="665"/>
    </location>
</feature>
<keyword evidence="6" id="KW-1133">Transmembrane helix</keyword>
<feature type="domain" description="SD-repeat containing protein B" evidence="8">
    <location>
        <begin position="730"/>
        <end position="809"/>
    </location>
</feature>
<evidence type="ECO:0000256" key="2">
    <source>
        <dbReference type="ARBA" id="ARBA00007257"/>
    </source>
</evidence>
<dbReference type="Gene3D" id="2.60.40.10">
    <property type="entry name" value="Immunoglobulins"/>
    <property type="match status" value="13"/>
</dbReference>
<dbReference type="Pfam" id="PF13620">
    <property type="entry name" value="CarboxypepD_reg"/>
    <property type="match status" value="4"/>
</dbReference>
<dbReference type="InterPro" id="IPR013783">
    <property type="entry name" value="Ig-like_fold"/>
</dbReference>
<evidence type="ECO:0000259" key="7">
    <source>
        <dbReference type="Pfam" id="PF01345"/>
    </source>
</evidence>
<dbReference type="EMBL" id="JACHMH010000001">
    <property type="protein sequence ID" value="MBB4677095.1"/>
    <property type="molecule type" value="Genomic_DNA"/>
</dbReference>
<feature type="domain" description="SD-repeat containing protein B" evidence="8">
    <location>
        <begin position="512"/>
        <end position="599"/>
    </location>
</feature>
<feature type="compositionally biased region" description="Low complexity" evidence="5">
    <location>
        <begin position="1322"/>
        <end position="1333"/>
    </location>
</feature>
<feature type="region of interest" description="Disordered" evidence="5">
    <location>
        <begin position="75"/>
        <end position="97"/>
    </location>
</feature>
<evidence type="ECO:0000256" key="6">
    <source>
        <dbReference type="SAM" id="Phobius"/>
    </source>
</evidence>
<feature type="compositionally biased region" description="Polar residues" evidence="5">
    <location>
        <begin position="1124"/>
        <end position="1133"/>
    </location>
</feature>
<feature type="region of interest" description="Disordered" evidence="5">
    <location>
        <begin position="443"/>
        <end position="489"/>
    </location>
</feature>
<evidence type="ECO:0000313" key="10">
    <source>
        <dbReference type="Proteomes" id="UP000533598"/>
    </source>
</evidence>
<dbReference type="PANTHER" id="PTHR36108">
    <property type="entry name" value="COLOSSIN-B-RELATED"/>
    <property type="match status" value="1"/>
</dbReference>
<feature type="domain" description="DUF11" evidence="7">
    <location>
        <begin position="1691"/>
        <end position="1810"/>
    </location>
</feature>
<feature type="compositionally biased region" description="Low complexity" evidence="5">
    <location>
        <begin position="683"/>
        <end position="693"/>
    </location>
</feature>
<feature type="region of interest" description="Disordered" evidence="5">
    <location>
        <begin position="1079"/>
        <end position="1133"/>
    </location>
</feature>
<feature type="compositionally biased region" description="Polar residues" evidence="5">
    <location>
        <begin position="915"/>
        <end position="926"/>
    </location>
</feature>
<evidence type="ECO:0000256" key="5">
    <source>
        <dbReference type="SAM" id="MobiDB-lite"/>
    </source>
</evidence>
<feature type="domain" description="SD-repeat containing protein B" evidence="8">
    <location>
        <begin position="1476"/>
        <end position="1551"/>
    </location>
</feature>
<feature type="domain" description="SD-repeat containing protein B" evidence="8">
    <location>
        <begin position="290"/>
        <end position="391"/>
    </location>
</feature>
<feature type="region of interest" description="Disordered" evidence="5">
    <location>
        <begin position="642"/>
        <end position="702"/>
    </location>
</feature>
<comment type="subcellular location">
    <subcellularLocation>
        <location evidence="1">Secreted</location>
    </subcellularLocation>
</comment>
<evidence type="ECO:0000313" key="9">
    <source>
        <dbReference type="EMBL" id="MBB4677095.1"/>
    </source>
</evidence>
<keyword evidence="10" id="KW-1185">Reference proteome</keyword>
<keyword evidence="6" id="KW-0472">Membrane</keyword>
<accession>A0A7W7C9L6</accession>
<feature type="transmembrane region" description="Helical" evidence="6">
    <location>
        <begin position="1833"/>
        <end position="1852"/>
    </location>
</feature>
<feature type="compositionally biased region" description="Polar residues" evidence="5">
    <location>
        <begin position="477"/>
        <end position="489"/>
    </location>
</feature>
<evidence type="ECO:0000256" key="1">
    <source>
        <dbReference type="ARBA" id="ARBA00004613"/>
    </source>
</evidence>
<feature type="region of interest" description="Disordered" evidence="5">
    <location>
        <begin position="862"/>
        <end position="926"/>
    </location>
</feature>
<feature type="domain" description="SD-repeat containing protein B" evidence="8">
    <location>
        <begin position="941"/>
        <end position="1037"/>
    </location>
</feature>
<dbReference type="Pfam" id="PF01345">
    <property type="entry name" value="DUF11"/>
    <property type="match status" value="1"/>
</dbReference>